<evidence type="ECO:0000313" key="2">
    <source>
        <dbReference type="EMBL" id="KAK4137823.1"/>
    </source>
</evidence>
<dbReference type="Proteomes" id="UP001304895">
    <property type="component" value="Unassembled WGS sequence"/>
</dbReference>
<sequence length="227" mass="24980">MLHRHCGPAVVVVGGRRSVIVCQNWPSEARSPTHSSSHPLTDTWNVPRAELTLTRASLEHSGQSETDLSAFFLKHANVTSQSVPEENPPARDKAKPQVPGTTHPLHFSPSFPSFPFWRPGADNRGSGLRANNLPSRDRRLFRFTLQYFENDSPVCRHASAACAASWSSYRRTRHIPRARYQVGREGEGRGGGYGQPPGPHSAGVGIIRDSAARCLPRHPASLRRLSA</sequence>
<dbReference type="EMBL" id="MU853402">
    <property type="protein sequence ID" value="KAK4137823.1"/>
    <property type="molecule type" value="Genomic_DNA"/>
</dbReference>
<gene>
    <name evidence="2" type="ORF">BT67DRAFT_122892</name>
</gene>
<keyword evidence="3" id="KW-1185">Reference proteome</keyword>
<protein>
    <submittedName>
        <fullName evidence="2">Uncharacterized protein</fullName>
    </submittedName>
</protein>
<accession>A0AAN6URE5</accession>
<reference evidence="2" key="1">
    <citation type="journal article" date="2023" name="Mol. Phylogenet. Evol.">
        <title>Genome-scale phylogeny and comparative genomics of the fungal order Sordariales.</title>
        <authorList>
            <person name="Hensen N."/>
            <person name="Bonometti L."/>
            <person name="Westerberg I."/>
            <person name="Brannstrom I.O."/>
            <person name="Guillou S."/>
            <person name="Cros-Aarteil S."/>
            <person name="Calhoun S."/>
            <person name="Haridas S."/>
            <person name="Kuo A."/>
            <person name="Mondo S."/>
            <person name="Pangilinan J."/>
            <person name="Riley R."/>
            <person name="LaButti K."/>
            <person name="Andreopoulos B."/>
            <person name="Lipzen A."/>
            <person name="Chen C."/>
            <person name="Yan M."/>
            <person name="Daum C."/>
            <person name="Ng V."/>
            <person name="Clum A."/>
            <person name="Steindorff A."/>
            <person name="Ohm R.A."/>
            <person name="Martin F."/>
            <person name="Silar P."/>
            <person name="Natvig D.O."/>
            <person name="Lalanne C."/>
            <person name="Gautier V."/>
            <person name="Ament-Velasquez S.L."/>
            <person name="Kruys A."/>
            <person name="Hutchinson M.I."/>
            <person name="Powell A.J."/>
            <person name="Barry K."/>
            <person name="Miller A.N."/>
            <person name="Grigoriev I.V."/>
            <person name="Debuchy R."/>
            <person name="Gladieux P."/>
            <person name="Hiltunen Thoren M."/>
            <person name="Johannesson H."/>
        </authorList>
    </citation>
    <scope>NUCLEOTIDE SEQUENCE</scope>
    <source>
        <strain evidence="2">CBS 123565</strain>
    </source>
</reference>
<name>A0AAN6URE5_9PEZI</name>
<proteinExistence type="predicted"/>
<feature type="region of interest" description="Disordered" evidence="1">
    <location>
        <begin position="79"/>
        <end position="101"/>
    </location>
</feature>
<dbReference type="AlphaFoldDB" id="A0AAN6URE5"/>
<comment type="caution">
    <text evidence="2">The sequence shown here is derived from an EMBL/GenBank/DDBJ whole genome shotgun (WGS) entry which is preliminary data.</text>
</comment>
<evidence type="ECO:0000313" key="3">
    <source>
        <dbReference type="Proteomes" id="UP001304895"/>
    </source>
</evidence>
<reference evidence="2" key="2">
    <citation type="submission" date="2023-05" db="EMBL/GenBank/DDBJ databases">
        <authorList>
            <consortium name="Lawrence Berkeley National Laboratory"/>
            <person name="Steindorff A."/>
            <person name="Hensen N."/>
            <person name="Bonometti L."/>
            <person name="Westerberg I."/>
            <person name="Brannstrom I.O."/>
            <person name="Guillou S."/>
            <person name="Cros-Aarteil S."/>
            <person name="Calhoun S."/>
            <person name="Haridas S."/>
            <person name="Kuo A."/>
            <person name="Mondo S."/>
            <person name="Pangilinan J."/>
            <person name="Riley R."/>
            <person name="Labutti K."/>
            <person name="Andreopoulos B."/>
            <person name="Lipzen A."/>
            <person name="Chen C."/>
            <person name="Yanf M."/>
            <person name="Daum C."/>
            <person name="Ng V."/>
            <person name="Clum A."/>
            <person name="Ohm R."/>
            <person name="Martin F."/>
            <person name="Silar P."/>
            <person name="Natvig D."/>
            <person name="Lalanne C."/>
            <person name="Gautier V."/>
            <person name="Ament-Velasquez S.L."/>
            <person name="Kruys A."/>
            <person name="Hutchinson M.I."/>
            <person name="Powell A.J."/>
            <person name="Barry K."/>
            <person name="Miller A.N."/>
            <person name="Grigoriev I.V."/>
            <person name="Debuchy R."/>
            <person name="Gladieux P."/>
            <person name="Thoren M.H."/>
            <person name="Johannesson H."/>
        </authorList>
    </citation>
    <scope>NUCLEOTIDE SEQUENCE</scope>
    <source>
        <strain evidence="2">CBS 123565</strain>
    </source>
</reference>
<organism evidence="2 3">
    <name type="scientific">Trichocladium antarcticum</name>
    <dbReference type="NCBI Taxonomy" id="1450529"/>
    <lineage>
        <taxon>Eukaryota</taxon>
        <taxon>Fungi</taxon>
        <taxon>Dikarya</taxon>
        <taxon>Ascomycota</taxon>
        <taxon>Pezizomycotina</taxon>
        <taxon>Sordariomycetes</taxon>
        <taxon>Sordariomycetidae</taxon>
        <taxon>Sordariales</taxon>
        <taxon>Chaetomiaceae</taxon>
        <taxon>Trichocladium</taxon>
    </lineage>
</organism>
<evidence type="ECO:0000256" key="1">
    <source>
        <dbReference type="SAM" id="MobiDB-lite"/>
    </source>
</evidence>